<reference evidence="5" key="1">
    <citation type="submission" date="2016-11" db="EMBL/GenBank/DDBJ databases">
        <authorList>
            <person name="Varghese N."/>
            <person name="Submissions S."/>
        </authorList>
    </citation>
    <scope>NUCLEOTIDE SEQUENCE [LARGE SCALE GENOMIC DNA]</scope>
    <source>
        <strain evidence="5">DSM 16057</strain>
    </source>
</reference>
<dbReference type="EMBL" id="FQZM01000030">
    <property type="protein sequence ID" value="SHJ36022.1"/>
    <property type="molecule type" value="Genomic_DNA"/>
</dbReference>
<dbReference type="SUPFAM" id="SSF103378">
    <property type="entry name" value="2-methylcitrate dehydratase PrpD"/>
    <property type="match status" value="1"/>
</dbReference>
<sequence length="444" mass="48594">MSIADTISAFVQKTTLEDIPSNTIEFTKQLALKTMAGMVAGSATDSGRRMAAYTREVQGAVEAGVIGCGFRTSVEYAVLANGHFAHAAELEDDQFPSATSDITVFPVIFPLAEKLNLSGRKVVEASAIALEVMNRVGMFTLTSKGITDLPFYGVIGAAVVAAKALDLDAKAIRSAIGIAIGRASGFIANFGTDAHYLESAIACRDGYLAAVLAQKGMTGTANIEGWLTSLHGRIDLPMADIVKDLGKPRWHVHNIWVKKYPCCFLTHRQIDMLMVMKKEHGLNHENVESIELDVGPIDATCDRPSPVDVEDSRFSFQHILAGVLIDGDVNYGTFTEQKINDPLYKKVREKIKVNVHRNWPAEFNSGTARVVVTLKGGQQVVDSAEQPLGGPDCPLSREKFIELYEKYTHNYLGGQRIKETAEFILNLEKETDVRKLMSMVTNIR</sequence>
<dbReference type="PANTHER" id="PTHR16943">
    <property type="entry name" value="2-METHYLCITRATE DEHYDRATASE-RELATED"/>
    <property type="match status" value="1"/>
</dbReference>
<evidence type="ECO:0000259" key="3">
    <source>
        <dbReference type="Pfam" id="PF19305"/>
    </source>
</evidence>
<dbReference type="Pfam" id="PF19305">
    <property type="entry name" value="MmgE_PrpD_C"/>
    <property type="match status" value="1"/>
</dbReference>
<name>A0A1M6INK6_9FIRM</name>
<organism evidence="4 5">
    <name type="scientific">Desulfofundulus thermosubterraneus DSM 16057</name>
    <dbReference type="NCBI Taxonomy" id="1121432"/>
    <lineage>
        <taxon>Bacteria</taxon>
        <taxon>Bacillati</taxon>
        <taxon>Bacillota</taxon>
        <taxon>Clostridia</taxon>
        <taxon>Eubacteriales</taxon>
        <taxon>Peptococcaceae</taxon>
        <taxon>Desulfofundulus</taxon>
    </lineage>
</organism>
<comment type="similarity">
    <text evidence="1">Belongs to the PrpD family.</text>
</comment>
<dbReference type="GO" id="GO:0016829">
    <property type="term" value="F:lyase activity"/>
    <property type="evidence" value="ECO:0007669"/>
    <property type="project" value="InterPro"/>
</dbReference>
<gene>
    <name evidence="4" type="ORF">SAMN02745219_02378</name>
</gene>
<dbReference type="InterPro" id="IPR045336">
    <property type="entry name" value="MmgE_PrpD_N"/>
</dbReference>
<dbReference type="Proteomes" id="UP000184529">
    <property type="component" value="Unassembled WGS sequence"/>
</dbReference>
<dbReference type="STRING" id="1121432.SAMN02745219_02378"/>
<dbReference type="InterPro" id="IPR042183">
    <property type="entry name" value="MmgE/PrpD_sf_1"/>
</dbReference>
<evidence type="ECO:0000313" key="4">
    <source>
        <dbReference type="EMBL" id="SHJ36022.1"/>
    </source>
</evidence>
<dbReference type="PANTHER" id="PTHR16943:SF8">
    <property type="entry name" value="2-METHYLCITRATE DEHYDRATASE"/>
    <property type="match status" value="1"/>
</dbReference>
<feature type="domain" description="MmgE/PrpD N-terminal" evidence="2">
    <location>
        <begin position="6"/>
        <end position="222"/>
    </location>
</feature>
<proteinExistence type="inferred from homology"/>
<accession>A0A1M6INK6</accession>
<dbReference type="Gene3D" id="1.10.4100.10">
    <property type="entry name" value="2-methylcitrate dehydratase PrpD"/>
    <property type="match status" value="1"/>
</dbReference>
<dbReference type="Pfam" id="PF03972">
    <property type="entry name" value="MmgE_PrpD_N"/>
    <property type="match status" value="1"/>
</dbReference>
<evidence type="ECO:0000313" key="5">
    <source>
        <dbReference type="Proteomes" id="UP000184529"/>
    </source>
</evidence>
<dbReference type="InterPro" id="IPR036148">
    <property type="entry name" value="MmgE/PrpD_sf"/>
</dbReference>
<dbReference type="InterPro" id="IPR042188">
    <property type="entry name" value="MmgE/PrpD_sf_2"/>
</dbReference>
<dbReference type="RefSeq" id="WP_072869866.1">
    <property type="nucleotide sequence ID" value="NZ_FQZM01000030.1"/>
</dbReference>
<dbReference type="AlphaFoldDB" id="A0A1M6INK6"/>
<keyword evidence="5" id="KW-1185">Reference proteome</keyword>
<feature type="domain" description="MmgE/PrpD C-terminal" evidence="3">
    <location>
        <begin position="260"/>
        <end position="425"/>
    </location>
</feature>
<evidence type="ECO:0000259" key="2">
    <source>
        <dbReference type="Pfam" id="PF03972"/>
    </source>
</evidence>
<evidence type="ECO:0000256" key="1">
    <source>
        <dbReference type="ARBA" id="ARBA00006174"/>
    </source>
</evidence>
<dbReference type="InterPro" id="IPR045337">
    <property type="entry name" value="MmgE_PrpD_C"/>
</dbReference>
<dbReference type="InterPro" id="IPR005656">
    <property type="entry name" value="MmgE_PrpD"/>
</dbReference>
<dbReference type="OrthoDB" id="9791416at2"/>
<protein>
    <submittedName>
        <fullName evidence="4">2-methylcitrate dehydratase PrpD</fullName>
    </submittedName>
</protein>
<dbReference type="Gene3D" id="3.30.1330.120">
    <property type="entry name" value="2-methylcitrate dehydratase PrpD"/>
    <property type="match status" value="1"/>
</dbReference>